<dbReference type="InterPro" id="IPR036390">
    <property type="entry name" value="WH_DNA-bd_sf"/>
</dbReference>
<dbReference type="SUPFAM" id="SSF46785">
    <property type="entry name" value="Winged helix' DNA-binding domain"/>
    <property type="match status" value="1"/>
</dbReference>
<reference evidence="2 3" key="1">
    <citation type="submission" date="2024-09" db="EMBL/GenBank/DDBJ databases">
        <authorList>
            <person name="Sun Q."/>
            <person name="Mori K."/>
        </authorList>
    </citation>
    <scope>NUCLEOTIDE SEQUENCE [LARGE SCALE GENOMIC DNA]</scope>
    <source>
        <strain evidence="2 3">JCM 9767</strain>
    </source>
</reference>
<protein>
    <recommendedName>
        <fullName evidence="4">MarR family transcriptional regulator</fullName>
    </recommendedName>
</protein>
<gene>
    <name evidence="2" type="ORF">ACFFUA_05075</name>
</gene>
<sequence>MGERQLVTRERAGDVTLTDTGRQALTTVHPGLDAAVRGRFTDKLSAREIETQSSVLRRLQPPEHDADKPPGRAITSP</sequence>
<comment type="caution">
    <text evidence="2">The sequence shown here is derived from an EMBL/GenBank/DDBJ whole genome shotgun (WGS) entry which is preliminary data.</text>
</comment>
<evidence type="ECO:0000313" key="3">
    <source>
        <dbReference type="Proteomes" id="UP001589753"/>
    </source>
</evidence>
<dbReference type="Proteomes" id="UP001589753">
    <property type="component" value="Unassembled WGS sequence"/>
</dbReference>
<dbReference type="EMBL" id="JBHMDI010000008">
    <property type="protein sequence ID" value="MFB9346839.1"/>
    <property type="molecule type" value="Genomic_DNA"/>
</dbReference>
<name>A0ABV5L3T6_9ACTN</name>
<dbReference type="InterPro" id="IPR036388">
    <property type="entry name" value="WH-like_DNA-bd_sf"/>
</dbReference>
<evidence type="ECO:0000313" key="2">
    <source>
        <dbReference type="EMBL" id="MFB9346839.1"/>
    </source>
</evidence>
<organism evidence="2 3">
    <name type="scientific">Streptomyces heliomycini</name>
    <dbReference type="NCBI Taxonomy" id="284032"/>
    <lineage>
        <taxon>Bacteria</taxon>
        <taxon>Bacillati</taxon>
        <taxon>Actinomycetota</taxon>
        <taxon>Actinomycetes</taxon>
        <taxon>Kitasatosporales</taxon>
        <taxon>Streptomycetaceae</taxon>
        <taxon>Streptomyces</taxon>
    </lineage>
</organism>
<dbReference type="RefSeq" id="WP_107088086.1">
    <property type="nucleotide sequence ID" value="NZ_JBHMDI010000008.1"/>
</dbReference>
<feature type="compositionally biased region" description="Basic and acidic residues" evidence="1">
    <location>
        <begin position="60"/>
        <end position="70"/>
    </location>
</feature>
<feature type="region of interest" description="Disordered" evidence="1">
    <location>
        <begin position="51"/>
        <end position="77"/>
    </location>
</feature>
<evidence type="ECO:0008006" key="4">
    <source>
        <dbReference type="Google" id="ProtNLM"/>
    </source>
</evidence>
<accession>A0ABV5L3T6</accession>
<dbReference type="Gene3D" id="1.10.10.10">
    <property type="entry name" value="Winged helix-like DNA-binding domain superfamily/Winged helix DNA-binding domain"/>
    <property type="match status" value="1"/>
</dbReference>
<proteinExistence type="predicted"/>
<keyword evidence="3" id="KW-1185">Reference proteome</keyword>
<evidence type="ECO:0000256" key="1">
    <source>
        <dbReference type="SAM" id="MobiDB-lite"/>
    </source>
</evidence>